<evidence type="ECO:0000313" key="3">
    <source>
        <dbReference type="Proteomes" id="UP000179157"/>
    </source>
</evidence>
<organism evidence="2 3">
    <name type="scientific">Fraserbacteria sp. (strain RBG_16_55_9)</name>
    <dbReference type="NCBI Taxonomy" id="1817864"/>
    <lineage>
        <taxon>Bacteria</taxon>
        <taxon>Candidatus Fraseribacteriota</taxon>
    </lineage>
</organism>
<evidence type="ECO:0000313" key="2">
    <source>
        <dbReference type="EMBL" id="OGF54732.1"/>
    </source>
</evidence>
<protein>
    <recommendedName>
        <fullName evidence="4">Bacterial surface antigen (D15) domain-containing protein</fullName>
    </recommendedName>
</protein>
<name>A0A1F5UUB9_FRAXR</name>
<sequence>MMMRKLFQLLLFTAALVFLLAAASEAQPVKPVFTSTSLDGQLVGIDTDLQFGIWKPIAALAYGFNSGHFRYKAGLTLATGFDLPGLGERFGDFSAALVDWPDSPILGREGQSGIEVGWRVGSTQFSGFWGTLWPREGNAPQIQYLSVDTLDTYQLPFDLRLSSSSTMIIGMLVADEKLFQSMTRTLTLSLGDLRLSGRWGMLENEAQLDGFEFTTGVRGISQSLKGQEFWNVTLERTFSMYESAIPLALPVEVQAFLPASLPVGLKGAFFVQAGGAARHQITQTEDEDASSMESEMLFSWGLSAAFSIHEFRLQAELIFTQHGETRFNFGF</sequence>
<feature type="signal peptide" evidence="1">
    <location>
        <begin position="1"/>
        <end position="26"/>
    </location>
</feature>
<accession>A0A1F5UUB9</accession>
<proteinExistence type="predicted"/>
<evidence type="ECO:0000256" key="1">
    <source>
        <dbReference type="SAM" id="SignalP"/>
    </source>
</evidence>
<keyword evidence="1" id="KW-0732">Signal</keyword>
<dbReference type="Proteomes" id="UP000179157">
    <property type="component" value="Unassembled WGS sequence"/>
</dbReference>
<comment type="caution">
    <text evidence="2">The sequence shown here is derived from an EMBL/GenBank/DDBJ whole genome shotgun (WGS) entry which is preliminary data.</text>
</comment>
<gene>
    <name evidence="2" type="ORF">A2Z21_00990</name>
</gene>
<evidence type="ECO:0008006" key="4">
    <source>
        <dbReference type="Google" id="ProtNLM"/>
    </source>
</evidence>
<reference evidence="2 3" key="1">
    <citation type="journal article" date="2016" name="Nat. Commun.">
        <title>Thousands of microbial genomes shed light on interconnected biogeochemical processes in an aquifer system.</title>
        <authorList>
            <person name="Anantharaman K."/>
            <person name="Brown C.T."/>
            <person name="Hug L.A."/>
            <person name="Sharon I."/>
            <person name="Castelle C.J."/>
            <person name="Probst A.J."/>
            <person name="Thomas B.C."/>
            <person name="Singh A."/>
            <person name="Wilkins M.J."/>
            <person name="Karaoz U."/>
            <person name="Brodie E.L."/>
            <person name="Williams K.H."/>
            <person name="Hubbard S.S."/>
            <person name="Banfield J.F."/>
        </authorList>
    </citation>
    <scope>NUCLEOTIDE SEQUENCE [LARGE SCALE GENOMIC DNA]</scope>
    <source>
        <strain evidence="3">RBG_16_55_9</strain>
    </source>
</reference>
<dbReference type="AlphaFoldDB" id="A0A1F5UUB9"/>
<dbReference type="EMBL" id="MFGX01000073">
    <property type="protein sequence ID" value="OGF54732.1"/>
    <property type="molecule type" value="Genomic_DNA"/>
</dbReference>
<feature type="chain" id="PRO_5009521817" description="Bacterial surface antigen (D15) domain-containing protein" evidence="1">
    <location>
        <begin position="27"/>
        <end position="331"/>
    </location>
</feature>